<proteinExistence type="predicted"/>
<evidence type="ECO:0000313" key="4">
    <source>
        <dbReference type="Proteomes" id="UP000516305"/>
    </source>
</evidence>
<dbReference type="RefSeq" id="WP_210757376.1">
    <property type="nucleotide sequence ID" value="NZ_CP060139.1"/>
</dbReference>
<dbReference type="InterPro" id="IPR050491">
    <property type="entry name" value="AmpC-like"/>
</dbReference>
<sequence length="374" mass="41706">MAPSSKLSTLLIISLLFGFAQAQSINDEFQMVLDSTFHSHPKAIGIQVAIVANDPSLNWNSAVGFSSVKKQEALGDYQACLIASNTKTYVAAAVLKLVELGQLKLDDSIGSLLSEDTRNLLEETGYKTDSISIRNLLSHSSGIRDYVDIHYLDLVNEDPQYAWSRDEQIELAMQAGGPLAPPNQVFQYGDINYLLATEIIERLQGKPFYTAIRELLGFEELGLKSTWFYPLEAYPVEQGSIAHQYWAEANWDSDAMNPSWDLFGGGGLAANAFEMAIFYQKLFSAAIIRDTNLLAEMTQPVLPESNYALGLRRIAFHGRTAYYHGGFWGTDVMYLPDYQLSIAVVCLEKDQRDLNAELSEALVLRIEAYLRNSK</sequence>
<feature type="domain" description="Beta-lactamase-related" evidence="2">
    <location>
        <begin position="36"/>
        <end position="346"/>
    </location>
</feature>
<dbReference type="KEGG" id="chyd:H4K34_10495"/>
<evidence type="ECO:0000259" key="2">
    <source>
        <dbReference type="Pfam" id="PF00144"/>
    </source>
</evidence>
<dbReference type="InterPro" id="IPR012338">
    <property type="entry name" value="Beta-lactam/transpept-like"/>
</dbReference>
<gene>
    <name evidence="3" type="ORF">H4K34_10495</name>
</gene>
<dbReference type="Pfam" id="PF00144">
    <property type="entry name" value="Beta-lactamase"/>
    <property type="match status" value="1"/>
</dbReference>
<keyword evidence="4" id="KW-1185">Reference proteome</keyword>
<feature type="signal peptide" evidence="1">
    <location>
        <begin position="1"/>
        <end position="22"/>
    </location>
</feature>
<organism evidence="3 4">
    <name type="scientific">Croceimicrobium hydrocarbonivorans</name>
    <dbReference type="NCBI Taxonomy" id="2761580"/>
    <lineage>
        <taxon>Bacteria</taxon>
        <taxon>Pseudomonadati</taxon>
        <taxon>Bacteroidota</taxon>
        <taxon>Flavobacteriia</taxon>
        <taxon>Flavobacteriales</taxon>
        <taxon>Owenweeksiaceae</taxon>
        <taxon>Croceimicrobium</taxon>
    </lineage>
</organism>
<dbReference type="SUPFAM" id="SSF56601">
    <property type="entry name" value="beta-lactamase/transpeptidase-like"/>
    <property type="match status" value="1"/>
</dbReference>
<feature type="chain" id="PRO_5028941720" evidence="1">
    <location>
        <begin position="23"/>
        <end position="374"/>
    </location>
</feature>
<evidence type="ECO:0000256" key="1">
    <source>
        <dbReference type="SAM" id="SignalP"/>
    </source>
</evidence>
<reference evidence="3 4" key="1">
    <citation type="submission" date="2020-08" db="EMBL/GenBank/DDBJ databases">
        <title>Croceimicrobium hydrocarbonivorans gen. nov., sp. nov., a novel marine bacterium isolated from a bacterial consortium that degrades polyethylene terephthalate.</title>
        <authorList>
            <person name="Liu R."/>
        </authorList>
    </citation>
    <scope>NUCLEOTIDE SEQUENCE [LARGE SCALE GENOMIC DNA]</scope>
    <source>
        <strain evidence="3 4">A20-9</strain>
    </source>
</reference>
<evidence type="ECO:0000313" key="3">
    <source>
        <dbReference type="EMBL" id="QNR22809.1"/>
    </source>
</evidence>
<dbReference type="Proteomes" id="UP000516305">
    <property type="component" value="Chromosome"/>
</dbReference>
<dbReference type="EMBL" id="CP060139">
    <property type="protein sequence ID" value="QNR22809.1"/>
    <property type="molecule type" value="Genomic_DNA"/>
</dbReference>
<dbReference type="AlphaFoldDB" id="A0A7H0VAR1"/>
<keyword evidence="1" id="KW-0732">Signal</keyword>
<name>A0A7H0VAR1_9FLAO</name>
<dbReference type="InterPro" id="IPR001466">
    <property type="entry name" value="Beta-lactam-related"/>
</dbReference>
<accession>A0A7H0VAR1</accession>
<dbReference type="Gene3D" id="3.40.710.10">
    <property type="entry name" value="DD-peptidase/beta-lactamase superfamily"/>
    <property type="match status" value="1"/>
</dbReference>
<protein>
    <submittedName>
        <fullName evidence="3">Beta-lactamase family protein</fullName>
    </submittedName>
</protein>
<dbReference type="PANTHER" id="PTHR46825">
    <property type="entry name" value="D-ALANYL-D-ALANINE-CARBOXYPEPTIDASE/ENDOPEPTIDASE AMPH"/>
    <property type="match status" value="1"/>
</dbReference>
<dbReference type="PANTHER" id="PTHR46825:SF7">
    <property type="entry name" value="D-ALANYL-D-ALANINE CARBOXYPEPTIDASE"/>
    <property type="match status" value="1"/>
</dbReference>